<feature type="compositionally biased region" description="Acidic residues" evidence="8">
    <location>
        <begin position="1"/>
        <end position="16"/>
    </location>
</feature>
<dbReference type="Gene3D" id="3.40.50.300">
    <property type="entry name" value="P-loop containing nucleotide triphosphate hydrolases"/>
    <property type="match status" value="2"/>
</dbReference>
<feature type="coiled-coil region" evidence="7">
    <location>
        <begin position="804"/>
        <end position="831"/>
    </location>
</feature>
<dbReference type="PANTHER" id="PTHR12131">
    <property type="entry name" value="ATP-DEPENDENT RNA AND DNA HELICASE"/>
    <property type="match status" value="1"/>
</dbReference>
<evidence type="ECO:0000256" key="3">
    <source>
        <dbReference type="ARBA" id="ARBA00022801"/>
    </source>
</evidence>
<dbReference type="GO" id="GO:0000460">
    <property type="term" value="P:maturation of 5.8S rRNA"/>
    <property type="evidence" value="ECO:0007669"/>
    <property type="project" value="TreeGrafter"/>
</dbReference>
<proteinExistence type="predicted"/>
<feature type="region of interest" description="Disordered" evidence="8">
    <location>
        <begin position="1"/>
        <end position="20"/>
    </location>
</feature>
<dbReference type="Proteomes" id="UP001177023">
    <property type="component" value="Unassembled WGS sequence"/>
</dbReference>
<dbReference type="FunFam" id="3.40.50.300:FF:000083">
    <property type="entry name" value="ATP-dependent RNA helicase DOB1"/>
    <property type="match status" value="1"/>
</dbReference>
<dbReference type="CDD" id="cd18024">
    <property type="entry name" value="DEXHc_Mtr4-like"/>
    <property type="match status" value="1"/>
</dbReference>
<dbReference type="GO" id="GO:0003723">
    <property type="term" value="F:RNA binding"/>
    <property type="evidence" value="ECO:0007669"/>
    <property type="project" value="InterPro"/>
</dbReference>
<comment type="caution">
    <text evidence="11">The sequence shown here is derived from an EMBL/GenBank/DDBJ whole genome shotgun (WGS) entry which is preliminary data.</text>
</comment>
<keyword evidence="5" id="KW-0067">ATP-binding</keyword>
<dbReference type="GO" id="GO:0005634">
    <property type="term" value="C:nucleus"/>
    <property type="evidence" value="ECO:0007669"/>
    <property type="project" value="UniProtKB-SubCell"/>
</dbReference>
<keyword evidence="4" id="KW-0347">Helicase</keyword>
<keyword evidence="2" id="KW-0547">Nucleotide-binding</keyword>
<keyword evidence="3" id="KW-0378">Hydrolase</keyword>
<dbReference type="PROSITE" id="PS51192">
    <property type="entry name" value="HELICASE_ATP_BIND_1"/>
    <property type="match status" value="1"/>
</dbReference>
<dbReference type="SMART" id="SM00490">
    <property type="entry name" value="HELICc"/>
    <property type="match status" value="1"/>
</dbReference>
<dbReference type="GO" id="GO:0016787">
    <property type="term" value="F:hydrolase activity"/>
    <property type="evidence" value="ECO:0007669"/>
    <property type="project" value="UniProtKB-KW"/>
</dbReference>
<evidence type="ECO:0000313" key="12">
    <source>
        <dbReference type="Proteomes" id="UP001177023"/>
    </source>
</evidence>
<protein>
    <submittedName>
        <fullName evidence="11">Uncharacterized protein</fullName>
    </submittedName>
</protein>
<dbReference type="EMBL" id="CATQJA010002706">
    <property type="protein sequence ID" value="CAJ0585679.1"/>
    <property type="molecule type" value="Genomic_DNA"/>
</dbReference>
<keyword evidence="12" id="KW-1185">Reference proteome</keyword>
<dbReference type="PIRSF" id="PIRSF005198">
    <property type="entry name" value="Antiviral_helicase_SKI2"/>
    <property type="match status" value="1"/>
</dbReference>
<dbReference type="InterPro" id="IPR016438">
    <property type="entry name" value="SKI2-like"/>
</dbReference>
<evidence type="ECO:0000259" key="10">
    <source>
        <dbReference type="PROSITE" id="PS51194"/>
    </source>
</evidence>
<evidence type="ECO:0000256" key="7">
    <source>
        <dbReference type="SAM" id="Coils"/>
    </source>
</evidence>
<name>A0AA36GA03_9BILA</name>
<evidence type="ECO:0000313" key="11">
    <source>
        <dbReference type="EMBL" id="CAJ0585679.1"/>
    </source>
</evidence>
<dbReference type="GO" id="GO:0006401">
    <property type="term" value="P:RNA catabolic process"/>
    <property type="evidence" value="ECO:0007669"/>
    <property type="project" value="InterPro"/>
</dbReference>
<dbReference type="PANTHER" id="PTHR12131:SF7">
    <property type="entry name" value="EXOSOME RNA HELICASE MTR4"/>
    <property type="match status" value="1"/>
</dbReference>
<dbReference type="Gene3D" id="1.10.3380.30">
    <property type="match status" value="2"/>
</dbReference>
<dbReference type="Pfam" id="PF00271">
    <property type="entry name" value="Helicase_C"/>
    <property type="match status" value="1"/>
</dbReference>
<dbReference type="Pfam" id="PF08148">
    <property type="entry name" value="DSHCT"/>
    <property type="match status" value="1"/>
</dbReference>
<dbReference type="InterPro" id="IPR050699">
    <property type="entry name" value="RNA-DNA_Helicase"/>
</dbReference>
<sequence length="1020" mass="115854">MDPDDLFNSLEQDETPAADPIGQLEGQKLTAAQEYANNLLAGLGMDEETAVPAKRPHFDAGLEPEEGQIQRNYDQNIHVHTIETDTENCVHEVALPPNIDFEPLRTMSVEPAHTYPFQLDSFQKESIQCIENSQSVLVSAHTSAGKTVVALYAIAQSLRDKQRVIYTSPIKALSNQKYRELEEQFQDVGLMTGDVTLNPDASCLVMTTEILRSMLYRGSQIMREVGWVVFDEIHYMRDKERGVVWEETIILMPPTCHAVFLSATIPNARQFAEWVCWLKRKPCHVVYTDYRPTPLQHFIFPAGASGLYEAVDIKGNFREDKFAEAMSFLKSDGDAKHGIQRGRKGGAKAASESNVNKIIRTMKENDMVPCIIFSFSRKECEGYALALKDMDFNTAREKQQIREIFQNAIDILNDEDKKLPQISQILPLLSRGIGVHHSGLLPVLKELVEILFGEGLLKTLFATETFSMGLNMPARTVVFTSARKFDGKDFRWITSGEYIQMSGRAGRRGLDTRGLVIMMVDEQMSPSDARQIIKGTTDPLNSQFRLTYNMVLNMLRVDGATPEYMLEHSFYQFQNNASIPVLQTKLAALETELDSIQITKEVALDGYYELEKSIVTAKEQIRATVMSPKNLVPFLHAGRLFHIKKANLDFGWGPLINFHRKVNPDNKSEVVFALEVLLPLAPDSVGDLKNIAQLRPATSLDRASWEVVPLAIDTVYDVSAVRIQLPKSLKHEKERAVVETILKEVKKRFKDTYPPLDPITDMKINDERFKKMYEAQKKNEARYLEHELRGRKDFEQLCEQWKRKDMKRQEVQQLNKDLSKAMSLLQQDELKKRKRVLRRLEYCDQGDIVTEKGKAACEISASDELLLVEMLFAGVFAKLSPTEIAALLSCFVFQDKAPPGKMAENLSGCLRQIQEHARRIAKITIDCKMELDEEQYVDSFKPGLMEVVSEWADGKSFADITKNRDLFEGSIIRTLRRLEEVLREMMSAAKNIGNAELEERFSAAKTMVKRDIVFAASLYL</sequence>
<evidence type="ECO:0000256" key="2">
    <source>
        <dbReference type="ARBA" id="ARBA00022741"/>
    </source>
</evidence>
<accession>A0AA36GA03</accession>
<dbReference type="SMART" id="SM00487">
    <property type="entry name" value="DEXDc"/>
    <property type="match status" value="1"/>
</dbReference>
<dbReference type="InterPro" id="IPR025696">
    <property type="entry name" value="Beta-barrel_MTR4"/>
</dbReference>
<dbReference type="InterPro" id="IPR027417">
    <property type="entry name" value="P-loop_NTPase"/>
</dbReference>
<feature type="domain" description="Helicase ATP-binding" evidence="9">
    <location>
        <begin position="127"/>
        <end position="283"/>
    </location>
</feature>
<dbReference type="InterPro" id="IPR011545">
    <property type="entry name" value="DEAD/DEAH_box_helicase_dom"/>
</dbReference>
<dbReference type="Pfam" id="PF00270">
    <property type="entry name" value="DEAD"/>
    <property type="match status" value="1"/>
</dbReference>
<dbReference type="CDD" id="cd18795">
    <property type="entry name" value="SF2_C_Ski2"/>
    <property type="match status" value="1"/>
</dbReference>
<dbReference type="SUPFAM" id="SSF52540">
    <property type="entry name" value="P-loop containing nucleoside triphosphate hydrolases"/>
    <property type="match status" value="1"/>
</dbReference>
<evidence type="ECO:0000256" key="4">
    <source>
        <dbReference type="ARBA" id="ARBA00022806"/>
    </source>
</evidence>
<evidence type="ECO:0000256" key="5">
    <source>
        <dbReference type="ARBA" id="ARBA00022840"/>
    </source>
</evidence>
<keyword evidence="7" id="KW-0175">Coiled coil</keyword>
<feature type="non-terminal residue" evidence="11">
    <location>
        <position position="1"/>
    </location>
</feature>
<dbReference type="SMART" id="SM01142">
    <property type="entry name" value="DSHCT"/>
    <property type="match status" value="1"/>
</dbReference>
<dbReference type="Pfam" id="PF21408">
    <property type="entry name" value="MTR4-like_stalk"/>
    <property type="match status" value="1"/>
</dbReference>
<evidence type="ECO:0000256" key="8">
    <source>
        <dbReference type="SAM" id="MobiDB-lite"/>
    </source>
</evidence>
<dbReference type="FunFam" id="1.10.3380.30:FF:000003">
    <property type="entry name" value="ATP dependent RNA helicase (Dob1)"/>
    <property type="match status" value="1"/>
</dbReference>
<gene>
    <name evidence="11" type="ORF">MSPICULIGERA_LOCUS23691</name>
</gene>
<dbReference type="AlphaFoldDB" id="A0AA36GA03"/>
<dbReference type="InterPro" id="IPR048392">
    <property type="entry name" value="MTR4-like_stalk"/>
</dbReference>
<dbReference type="InterPro" id="IPR014001">
    <property type="entry name" value="Helicase_ATP-bd"/>
</dbReference>
<evidence type="ECO:0000259" key="9">
    <source>
        <dbReference type="PROSITE" id="PS51192"/>
    </source>
</evidence>
<evidence type="ECO:0000256" key="6">
    <source>
        <dbReference type="ARBA" id="ARBA00023242"/>
    </source>
</evidence>
<feature type="domain" description="Helicase C-terminal" evidence="10">
    <location>
        <begin position="354"/>
        <end position="558"/>
    </location>
</feature>
<dbReference type="Gene3D" id="2.40.30.300">
    <property type="match status" value="1"/>
</dbReference>
<comment type="subcellular location">
    <subcellularLocation>
        <location evidence="1">Nucleus</location>
    </subcellularLocation>
</comment>
<evidence type="ECO:0000256" key="1">
    <source>
        <dbReference type="ARBA" id="ARBA00004123"/>
    </source>
</evidence>
<dbReference type="Pfam" id="PF13234">
    <property type="entry name" value="MTR4_beta-barrel"/>
    <property type="match status" value="1"/>
</dbReference>
<dbReference type="GO" id="GO:0003724">
    <property type="term" value="F:RNA helicase activity"/>
    <property type="evidence" value="ECO:0007669"/>
    <property type="project" value="InterPro"/>
</dbReference>
<dbReference type="InterPro" id="IPR012961">
    <property type="entry name" value="Ski2/MTR4_C"/>
</dbReference>
<dbReference type="PROSITE" id="PS51194">
    <property type="entry name" value="HELICASE_CTER"/>
    <property type="match status" value="1"/>
</dbReference>
<dbReference type="GO" id="GO:0005524">
    <property type="term" value="F:ATP binding"/>
    <property type="evidence" value="ECO:0007669"/>
    <property type="project" value="UniProtKB-KW"/>
</dbReference>
<keyword evidence="6" id="KW-0539">Nucleus</keyword>
<dbReference type="FunFam" id="3.40.50.300:FF:000141">
    <property type="entry name" value="ATP-dependent RNA helicase DOB1"/>
    <property type="match status" value="1"/>
</dbReference>
<dbReference type="InterPro" id="IPR001650">
    <property type="entry name" value="Helicase_C-like"/>
</dbReference>
<reference evidence="11" key="1">
    <citation type="submission" date="2023-06" db="EMBL/GenBank/DDBJ databases">
        <authorList>
            <person name="Delattre M."/>
        </authorList>
    </citation>
    <scope>NUCLEOTIDE SEQUENCE</scope>
    <source>
        <strain evidence="11">AF72</strain>
    </source>
</reference>
<organism evidence="11 12">
    <name type="scientific">Mesorhabditis spiculigera</name>
    <dbReference type="NCBI Taxonomy" id="96644"/>
    <lineage>
        <taxon>Eukaryota</taxon>
        <taxon>Metazoa</taxon>
        <taxon>Ecdysozoa</taxon>
        <taxon>Nematoda</taxon>
        <taxon>Chromadorea</taxon>
        <taxon>Rhabditida</taxon>
        <taxon>Rhabditina</taxon>
        <taxon>Rhabditomorpha</taxon>
        <taxon>Rhabditoidea</taxon>
        <taxon>Rhabditidae</taxon>
        <taxon>Mesorhabditinae</taxon>
        <taxon>Mesorhabditis</taxon>
    </lineage>
</organism>